<dbReference type="SUPFAM" id="SSF46785">
    <property type="entry name" value="Winged helix' DNA-binding domain"/>
    <property type="match status" value="2"/>
</dbReference>
<dbReference type="InterPro" id="IPR042361">
    <property type="entry name" value="ZBP1"/>
</dbReference>
<accession>H0VCM8</accession>
<dbReference type="GO" id="GO:0005634">
    <property type="term" value="C:nucleus"/>
    <property type="evidence" value="ECO:0007669"/>
    <property type="project" value="Ensembl"/>
</dbReference>
<dbReference type="Bgee" id="ENSCPOG00000008569">
    <property type="expression patterns" value="Expressed in liver and 4 other cell types or tissues"/>
</dbReference>
<dbReference type="OMA" id="PATWCLA"/>
<dbReference type="CTD" id="81030"/>
<feature type="region of interest" description="Disordered" evidence="3">
    <location>
        <begin position="214"/>
        <end position="234"/>
    </location>
</feature>
<dbReference type="Ensembl" id="ENSCPOT00000008646.3">
    <property type="protein sequence ID" value="ENSCPOP00000007699.3"/>
    <property type="gene ID" value="ENSCPOG00000008569.4"/>
</dbReference>
<dbReference type="GO" id="GO:0097527">
    <property type="term" value="P:necroptotic signaling pathway"/>
    <property type="evidence" value="ECO:0007669"/>
    <property type="project" value="Ensembl"/>
</dbReference>
<dbReference type="GO" id="GO:0140374">
    <property type="term" value="P:antiviral innate immune response"/>
    <property type="evidence" value="ECO:0007669"/>
    <property type="project" value="Ensembl"/>
</dbReference>
<dbReference type="Gene3D" id="1.10.10.10">
    <property type="entry name" value="Winged helix-like DNA-binding domain superfamily/Winged helix DNA-binding domain"/>
    <property type="match status" value="2"/>
</dbReference>
<dbReference type="Proteomes" id="UP000005447">
    <property type="component" value="Unassembled WGS sequence"/>
</dbReference>
<dbReference type="PROSITE" id="PS50139">
    <property type="entry name" value="Z_BINDING"/>
    <property type="match status" value="2"/>
</dbReference>
<reference evidence="5" key="3">
    <citation type="submission" date="2025-09" db="UniProtKB">
        <authorList>
            <consortium name="Ensembl"/>
        </authorList>
    </citation>
    <scope>IDENTIFICATION</scope>
    <source>
        <strain evidence="5">2N</strain>
    </source>
</reference>
<dbReference type="AlphaFoldDB" id="H0VCM8"/>
<dbReference type="InParanoid" id="H0VCM8"/>
<dbReference type="GO" id="GO:0003723">
    <property type="term" value="F:RNA binding"/>
    <property type="evidence" value="ECO:0007669"/>
    <property type="project" value="UniProtKB-KW"/>
</dbReference>
<proteinExistence type="predicted"/>
<dbReference type="InterPro" id="IPR025735">
    <property type="entry name" value="RHIM"/>
</dbReference>
<dbReference type="Pfam" id="PF12721">
    <property type="entry name" value="RHIM"/>
    <property type="match status" value="2"/>
</dbReference>
<dbReference type="KEGG" id="cpoc:100734114"/>
<dbReference type="GO" id="GO:0003726">
    <property type="term" value="F:double-stranded RNA adenosine deaminase activity"/>
    <property type="evidence" value="ECO:0007669"/>
    <property type="project" value="InterPro"/>
</dbReference>
<sequence>MAEAPADPSAGDQLEQKILQALRKAGSPMRTPLLVRECQVPKQQLNRVLYQMLKESKVSLVAPATWSLGGGDPGALVPAQPAQPSIAQKHQQDSAATSEGPGPQLSGLQQRIYRFLEANGPSRALHIAKALGLVTAKDVNPDLYKMSSKRLLSCDEKTKEWKVCGAEDSGRRNLSATVVYQQNPINMIYQSQVSIANSEATQIGHGNVIVKQEKNGAVSPRRPPPVVPEDSWGPQNIHMERSMLRRVQVGHGNKMELLGVPSGGPACSPSRGPPVSATAAGADACFEAQVPEPGSHPEGHRVQRIRIKSCHLEDAAIGNRNKMTVSAGLASRSRAAESRAEGGGEPEPAQQPEDTGAPEAAGSRSHSPPEVVQAPPDSPLPTSELKTLTLGSLGVAETEPRL</sequence>
<reference evidence="6" key="1">
    <citation type="journal article" date="2011" name="Nature">
        <title>A high-resolution map of human evolutionary constraint using 29 mammals.</title>
        <authorList>
            <person name="Lindblad-Toh K."/>
            <person name="Garber M."/>
            <person name="Zuk O."/>
            <person name="Lin M.F."/>
            <person name="Parker B.J."/>
            <person name="Washietl S."/>
            <person name="Kheradpour P."/>
            <person name="Ernst J."/>
            <person name="Jordan G."/>
            <person name="Mauceli E."/>
            <person name="Ward L.D."/>
            <person name="Lowe C.B."/>
            <person name="Holloway A.K."/>
            <person name="Clamp M."/>
            <person name="Gnerre S."/>
            <person name="Alfoldi J."/>
            <person name="Beal K."/>
            <person name="Chang J."/>
            <person name="Clawson H."/>
            <person name="Cuff J."/>
            <person name="Di Palma F."/>
            <person name="Fitzgerald S."/>
            <person name="Flicek P."/>
            <person name="Guttman M."/>
            <person name="Hubisz M.J."/>
            <person name="Jaffe D.B."/>
            <person name="Jungreis I."/>
            <person name="Kent W.J."/>
            <person name="Kostka D."/>
            <person name="Lara M."/>
            <person name="Martins A.L."/>
            <person name="Massingham T."/>
            <person name="Moltke I."/>
            <person name="Raney B.J."/>
            <person name="Rasmussen M.D."/>
            <person name="Robinson J."/>
            <person name="Stark A."/>
            <person name="Vilella A.J."/>
            <person name="Wen J."/>
            <person name="Xie X."/>
            <person name="Zody M.C."/>
            <person name="Baldwin J."/>
            <person name="Bloom T."/>
            <person name="Chin C.W."/>
            <person name="Heiman D."/>
            <person name="Nicol R."/>
            <person name="Nusbaum C."/>
            <person name="Young S."/>
            <person name="Wilkinson J."/>
            <person name="Worley K.C."/>
            <person name="Kovar C.L."/>
            <person name="Muzny D.M."/>
            <person name="Gibbs R.A."/>
            <person name="Cree A."/>
            <person name="Dihn H.H."/>
            <person name="Fowler G."/>
            <person name="Jhangiani S."/>
            <person name="Joshi V."/>
            <person name="Lee S."/>
            <person name="Lewis L.R."/>
            <person name="Nazareth L.V."/>
            <person name="Okwuonu G."/>
            <person name="Santibanez J."/>
            <person name="Warren W.C."/>
            <person name="Mardis E.R."/>
            <person name="Weinstock G.M."/>
            <person name="Wilson R.K."/>
            <person name="Delehaunty K."/>
            <person name="Dooling D."/>
            <person name="Fronik C."/>
            <person name="Fulton L."/>
            <person name="Fulton B."/>
            <person name="Graves T."/>
            <person name="Minx P."/>
            <person name="Sodergren E."/>
            <person name="Birney E."/>
            <person name="Margulies E.H."/>
            <person name="Herrero J."/>
            <person name="Green E.D."/>
            <person name="Haussler D."/>
            <person name="Siepel A."/>
            <person name="Goldman N."/>
            <person name="Pollard K.S."/>
            <person name="Pedersen J.S."/>
            <person name="Lander E.S."/>
            <person name="Kellis M."/>
        </authorList>
    </citation>
    <scope>NUCLEOTIDE SEQUENCE [LARGE SCALE GENOMIC DNA]</scope>
    <source>
        <strain evidence="6">2N</strain>
    </source>
</reference>
<feature type="region of interest" description="Disordered" evidence="3">
    <location>
        <begin position="78"/>
        <end position="103"/>
    </location>
</feature>
<dbReference type="PANTHER" id="PTHR14966">
    <property type="entry name" value="Z-DNA-BINDING PROTEIN 1"/>
    <property type="match status" value="1"/>
</dbReference>
<feature type="domain" description="Z-binding" evidence="4">
    <location>
        <begin position="102"/>
        <end position="165"/>
    </location>
</feature>
<dbReference type="GO" id="GO:0005829">
    <property type="term" value="C:cytosol"/>
    <property type="evidence" value="ECO:0007669"/>
    <property type="project" value="Ensembl"/>
</dbReference>
<dbReference type="eggNOG" id="ENOG502SRWE">
    <property type="taxonomic scope" value="Eukaryota"/>
</dbReference>
<dbReference type="GO" id="GO:0003677">
    <property type="term" value="F:DNA binding"/>
    <property type="evidence" value="ECO:0007669"/>
    <property type="project" value="Ensembl"/>
</dbReference>
<feature type="domain" description="Z-binding" evidence="4">
    <location>
        <begin position="8"/>
        <end position="70"/>
    </location>
</feature>
<evidence type="ECO:0000256" key="3">
    <source>
        <dbReference type="SAM" id="MobiDB-lite"/>
    </source>
</evidence>
<reference evidence="5" key="2">
    <citation type="submission" date="2025-08" db="UniProtKB">
        <authorList>
            <consortium name="Ensembl"/>
        </authorList>
    </citation>
    <scope>IDENTIFICATION</scope>
    <source>
        <strain evidence="5">2N</strain>
    </source>
</reference>
<dbReference type="VEuPathDB" id="HostDB:ENSCPOG00000008569"/>
<keyword evidence="6" id="KW-1185">Reference proteome</keyword>
<dbReference type="GeneTree" id="ENSGT00390000002234"/>
<feature type="region of interest" description="Disordered" evidence="3">
    <location>
        <begin position="323"/>
        <end position="402"/>
    </location>
</feature>
<evidence type="ECO:0000256" key="2">
    <source>
        <dbReference type="ARBA" id="ARBA00023118"/>
    </source>
</evidence>
<evidence type="ECO:0000313" key="6">
    <source>
        <dbReference type="Proteomes" id="UP000005447"/>
    </source>
</evidence>
<dbReference type="RefSeq" id="XP_003462086.2">
    <property type="nucleotide sequence ID" value="XM_003462038.3"/>
</dbReference>
<evidence type="ECO:0000313" key="5">
    <source>
        <dbReference type="Ensembl" id="ENSCPOP00000007699.3"/>
    </source>
</evidence>
<dbReference type="InterPro" id="IPR042371">
    <property type="entry name" value="Z_dom"/>
</dbReference>
<dbReference type="STRING" id="10141.ENSCPOP00000007699"/>
<dbReference type="Pfam" id="PF02295">
    <property type="entry name" value="z-alpha"/>
    <property type="match status" value="1"/>
</dbReference>
<dbReference type="InterPro" id="IPR036388">
    <property type="entry name" value="WH-like_DNA-bd_sf"/>
</dbReference>
<dbReference type="InterPro" id="IPR036390">
    <property type="entry name" value="WH_DNA-bd_sf"/>
</dbReference>
<feature type="compositionally biased region" description="Polar residues" evidence="3">
    <location>
        <begin position="82"/>
        <end position="97"/>
    </location>
</feature>
<evidence type="ECO:0000259" key="4">
    <source>
        <dbReference type="PROSITE" id="PS50139"/>
    </source>
</evidence>
<dbReference type="GO" id="GO:0097528">
    <property type="term" value="P:execution phase of necroptosis"/>
    <property type="evidence" value="ECO:0007669"/>
    <property type="project" value="Ensembl"/>
</dbReference>
<dbReference type="SMART" id="SM00550">
    <property type="entry name" value="Zalpha"/>
    <property type="match status" value="2"/>
</dbReference>
<evidence type="ECO:0000256" key="1">
    <source>
        <dbReference type="ARBA" id="ARBA00022884"/>
    </source>
</evidence>
<protein>
    <submittedName>
        <fullName evidence="5">Z-DNA binding protein 1</fullName>
    </submittedName>
</protein>
<dbReference type="EMBL" id="AAKN02054763">
    <property type="status" value="NOT_ANNOTATED_CDS"/>
    <property type="molecule type" value="Genomic_DNA"/>
</dbReference>
<organism evidence="5 6">
    <name type="scientific">Cavia porcellus</name>
    <name type="common">Guinea pig</name>
    <dbReference type="NCBI Taxonomy" id="10141"/>
    <lineage>
        <taxon>Eukaryota</taxon>
        <taxon>Metazoa</taxon>
        <taxon>Chordata</taxon>
        <taxon>Craniata</taxon>
        <taxon>Vertebrata</taxon>
        <taxon>Euteleostomi</taxon>
        <taxon>Mammalia</taxon>
        <taxon>Eutheria</taxon>
        <taxon>Euarchontoglires</taxon>
        <taxon>Glires</taxon>
        <taxon>Rodentia</taxon>
        <taxon>Hystricomorpha</taxon>
        <taxon>Caviidae</taxon>
        <taxon>Cavia</taxon>
    </lineage>
</organism>
<dbReference type="GO" id="GO:0060340">
    <property type="term" value="P:positive regulation of type I interferon-mediated signaling pathway"/>
    <property type="evidence" value="ECO:0007669"/>
    <property type="project" value="InterPro"/>
</dbReference>
<dbReference type="GO" id="GO:0060545">
    <property type="term" value="P:positive regulation of necroptotic process"/>
    <property type="evidence" value="ECO:0007669"/>
    <property type="project" value="Ensembl"/>
</dbReference>
<dbReference type="HOGENOM" id="CLU_053260_0_0_1"/>
<keyword evidence="1" id="KW-0694">RNA-binding</keyword>
<keyword evidence="2" id="KW-0051">Antiviral defense</keyword>
<name>H0VCM8_CAVPO</name>
<dbReference type="FunCoup" id="H0VCM8">
    <property type="interactions" value="549"/>
</dbReference>
<feature type="compositionally biased region" description="Polar residues" evidence="3">
    <location>
        <begin position="380"/>
        <end position="390"/>
    </location>
</feature>
<dbReference type="PANTHER" id="PTHR14966:SF0">
    <property type="entry name" value="Z-DNA-BINDING PROTEIN 1"/>
    <property type="match status" value="1"/>
</dbReference>
<dbReference type="OrthoDB" id="9837317at2759"/>
<gene>
    <name evidence="5" type="primary">ZBP1</name>
</gene>
<dbReference type="GeneID" id="100734114"/>